<dbReference type="Gene3D" id="1.20.1560.10">
    <property type="entry name" value="ABC transporter type 1, transmembrane domain"/>
    <property type="match status" value="1"/>
</dbReference>
<gene>
    <name evidence="11" type="ORF">EDC90_1001227</name>
</gene>
<feature type="transmembrane region" description="Helical" evidence="8">
    <location>
        <begin position="274"/>
        <end position="299"/>
    </location>
</feature>
<dbReference type="AlphaFoldDB" id="A0A4R3NY34"/>
<dbReference type="GO" id="GO:0042883">
    <property type="term" value="P:cysteine transport"/>
    <property type="evidence" value="ECO:0007669"/>
    <property type="project" value="InterPro"/>
</dbReference>
<dbReference type="InterPro" id="IPR003593">
    <property type="entry name" value="AAA+_ATPase"/>
</dbReference>
<keyword evidence="12" id="KW-1185">Reference proteome</keyword>
<dbReference type="GO" id="GO:0140359">
    <property type="term" value="F:ABC-type transporter activity"/>
    <property type="evidence" value="ECO:0007669"/>
    <property type="project" value="InterPro"/>
</dbReference>
<dbReference type="SMART" id="SM00382">
    <property type="entry name" value="AAA"/>
    <property type="match status" value="1"/>
</dbReference>
<feature type="transmembrane region" description="Helical" evidence="8">
    <location>
        <begin position="172"/>
        <end position="190"/>
    </location>
</feature>
<dbReference type="Pfam" id="PF00005">
    <property type="entry name" value="ABC_tran"/>
    <property type="match status" value="1"/>
</dbReference>
<dbReference type="InterPro" id="IPR011527">
    <property type="entry name" value="ABC1_TM_dom"/>
</dbReference>
<evidence type="ECO:0000313" key="11">
    <source>
        <dbReference type="EMBL" id="TCT45086.1"/>
    </source>
</evidence>
<dbReference type="InterPro" id="IPR039421">
    <property type="entry name" value="Type_1_exporter"/>
</dbReference>
<evidence type="ECO:0000256" key="3">
    <source>
        <dbReference type="ARBA" id="ARBA00022741"/>
    </source>
</evidence>
<evidence type="ECO:0000256" key="2">
    <source>
        <dbReference type="ARBA" id="ARBA00022692"/>
    </source>
</evidence>
<evidence type="ECO:0000313" key="12">
    <source>
        <dbReference type="Proteomes" id="UP000295097"/>
    </source>
</evidence>
<protein>
    <submittedName>
        <fullName evidence="11">ATP-binding cassette subfamily C protein CydD</fullName>
    </submittedName>
</protein>
<dbReference type="GO" id="GO:0034040">
    <property type="term" value="F:ATPase-coupled lipid transmembrane transporter activity"/>
    <property type="evidence" value="ECO:0007669"/>
    <property type="project" value="TreeGrafter"/>
</dbReference>
<evidence type="ECO:0000259" key="9">
    <source>
        <dbReference type="PROSITE" id="PS50893"/>
    </source>
</evidence>
<evidence type="ECO:0000256" key="1">
    <source>
        <dbReference type="ARBA" id="ARBA00004651"/>
    </source>
</evidence>
<dbReference type="EMBL" id="SMAR01000001">
    <property type="protein sequence ID" value="TCT45086.1"/>
    <property type="molecule type" value="Genomic_DNA"/>
</dbReference>
<dbReference type="GO" id="GO:0016887">
    <property type="term" value="F:ATP hydrolysis activity"/>
    <property type="evidence" value="ECO:0007669"/>
    <property type="project" value="InterPro"/>
</dbReference>
<feature type="region of interest" description="Disordered" evidence="7">
    <location>
        <begin position="1"/>
        <end position="51"/>
    </location>
</feature>
<dbReference type="PANTHER" id="PTHR24221">
    <property type="entry name" value="ATP-BINDING CASSETTE SUB-FAMILY B"/>
    <property type="match status" value="1"/>
</dbReference>
<dbReference type="CDD" id="cd03228">
    <property type="entry name" value="ABCC_MRP_Like"/>
    <property type="match status" value="1"/>
</dbReference>
<dbReference type="RefSeq" id="WP_245510881.1">
    <property type="nucleotide sequence ID" value="NZ_SMAR01000001.1"/>
</dbReference>
<dbReference type="PANTHER" id="PTHR24221:SF261">
    <property type="entry name" value="GLUTATHIONE_L-CYSTEINE TRANSPORT SYSTEM ATP-BINDING_PERMEASE PROTEIN CYDD"/>
    <property type="match status" value="1"/>
</dbReference>
<feature type="domain" description="ABC transporter" evidence="9">
    <location>
        <begin position="384"/>
        <end position="598"/>
    </location>
</feature>
<dbReference type="PROSITE" id="PS50893">
    <property type="entry name" value="ABC_TRANSPORTER_2"/>
    <property type="match status" value="1"/>
</dbReference>
<dbReference type="SUPFAM" id="SSF52540">
    <property type="entry name" value="P-loop containing nucleoside triphosphate hydrolases"/>
    <property type="match status" value="1"/>
</dbReference>
<comment type="caution">
    <text evidence="11">The sequence shown here is derived from an EMBL/GenBank/DDBJ whole genome shotgun (WGS) entry which is preliminary data.</text>
</comment>
<sequence>MDQIVRDKSRLKNVGSTPRTGMHASETRPQSKKPLQTRATRKSQRAPVPKSRDLKTAAWLQTLAELMWLPQAACLAHGIGLIAQGQGVSAVWPLALGVLALGFLKAVLEKAGSRRAYRAARNILSEKREAALSAMAMRSPLDSSRAASGEAASILAEQAEYIVPYLSRFQTARFKASVVPLAILAVVFPISWIAGLVLLIAAPLIPVFMALIGWSAQSASEKHMADMGTLNAFLLDRLRGLSTIRSFDAVEQVSRRLRLRAENLRKRTMAVLRVAFLTSAVLELFSALGVAMAAAYIGFHLLGQINFGAWGTKMSLSEGLFILLLAPAFFDPLRMLSSVWHDRASGDAALLALDGLAEDGLVMVDQKPSGSISTDAISHGPVAVEIRDLSFTHQGSAEAVFDSFGLSVKPGEHVALLGPSGSGKSTLLALIAGLAEIRHGRIIIDGETLSPETASALRARIAWIGQDPHLFAGSIAGNIRLHRRNIRPDDIKAALSLASLEHAANAHGNAMIGENGAGLSGGEGLRLTLARAAANHHAGLILADEPTAHLDNHTANDITESLLTLATDRTLIVATHDPVLAERMDRVIDLNDRFRRDAQ</sequence>
<evidence type="ECO:0000256" key="8">
    <source>
        <dbReference type="SAM" id="Phobius"/>
    </source>
</evidence>
<evidence type="ECO:0000256" key="6">
    <source>
        <dbReference type="ARBA" id="ARBA00023136"/>
    </source>
</evidence>
<keyword evidence="4 11" id="KW-0067">ATP-binding</keyword>
<organism evidence="11 12">
    <name type="scientific">Martelella mediterranea</name>
    <dbReference type="NCBI Taxonomy" id="293089"/>
    <lineage>
        <taxon>Bacteria</taxon>
        <taxon>Pseudomonadati</taxon>
        <taxon>Pseudomonadota</taxon>
        <taxon>Alphaproteobacteria</taxon>
        <taxon>Hyphomicrobiales</taxon>
        <taxon>Aurantimonadaceae</taxon>
        <taxon>Martelella</taxon>
    </lineage>
</organism>
<dbReference type="GO" id="GO:0005886">
    <property type="term" value="C:plasma membrane"/>
    <property type="evidence" value="ECO:0007669"/>
    <property type="project" value="UniProtKB-SubCell"/>
</dbReference>
<keyword evidence="3" id="KW-0547">Nucleotide-binding</keyword>
<dbReference type="CDD" id="cd18584">
    <property type="entry name" value="ABC_6TM_AarD_CydD"/>
    <property type="match status" value="1"/>
</dbReference>
<dbReference type="InterPro" id="IPR014216">
    <property type="entry name" value="ABC_transptr_CydD"/>
</dbReference>
<proteinExistence type="predicted"/>
<evidence type="ECO:0000256" key="4">
    <source>
        <dbReference type="ARBA" id="ARBA00022840"/>
    </source>
</evidence>
<evidence type="ECO:0000256" key="7">
    <source>
        <dbReference type="SAM" id="MobiDB-lite"/>
    </source>
</evidence>
<keyword evidence="2 8" id="KW-0812">Transmembrane</keyword>
<feature type="transmembrane region" description="Helical" evidence="8">
    <location>
        <begin position="196"/>
        <end position="214"/>
    </location>
</feature>
<dbReference type="GO" id="GO:0005524">
    <property type="term" value="F:ATP binding"/>
    <property type="evidence" value="ECO:0007669"/>
    <property type="project" value="UniProtKB-KW"/>
</dbReference>
<keyword evidence="6 8" id="KW-0472">Membrane</keyword>
<dbReference type="Gene3D" id="3.40.50.300">
    <property type="entry name" value="P-loop containing nucleotide triphosphate hydrolases"/>
    <property type="match status" value="1"/>
</dbReference>
<dbReference type="InterPro" id="IPR036640">
    <property type="entry name" value="ABC1_TM_sf"/>
</dbReference>
<comment type="subcellular location">
    <subcellularLocation>
        <location evidence="1">Cell membrane</location>
        <topology evidence="1">Multi-pass membrane protein</topology>
    </subcellularLocation>
</comment>
<keyword evidence="5 8" id="KW-1133">Transmembrane helix</keyword>
<dbReference type="NCBIfam" id="TIGR02857">
    <property type="entry name" value="CydD"/>
    <property type="match status" value="1"/>
</dbReference>
<evidence type="ECO:0000259" key="10">
    <source>
        <dbReference type="PROSITE" id="PS50929"/>
    </source>
</evidence>
<dbReference type="PROSITE" id="PS50929">
    <property type="entry name" value="ABC_TM1F"/>
    <property type="match status" value="1"/>
</dbReference>
<dbReference type="Pfam" id="PF00664">
    <property type="entry name" value="ABC_membrane"/>
    <property type="match status" value="1"/>
</dbReference>
<dbReference type="Proteomes" id="UP000295097">
    <property type="component" value="Unassembled WGS sequence"/>
</dbReference>
<feature type="domain" description="ABC transmembrane type-1" evidence="10">
    <location>
        <begin position="60"/>
        <end position="345"/>
    </location>
</feature>
<feature type="compositionally biased region" description="Basic and acidic residues" evidence="7">
    <location>
        <begin position="1"/>
        <end position="10"/>
    </location>
</feature>
<evidence type="ECO:0000256" key="5">
    <source>
        <dbReference type="ARBA" id="ARBA00022989"/>
    </source>
</evidence>
<accession>A0A4R3NY34</accession>
<dbReference type="InterPro" id="IPR027417">
    <property type="entry name" value="P-loop_NTPase"/>
</dbReference>
<dbReference type="InterPro" id="IPR003439">
    <property type="entry name" value="ABC_transporter-like_ATP-bd"/>
</dbReference>
<dbReference type="SUPFAM" id="SSF90123">
    <property type="entry name" value="ABC transporter transmembrane region"/>
    <property type="match status" value="1"/>
</dbReference>
<name>A0A4R3NY34_9HYPH</name>
<reference evidence="11 12" key="1">
    <citation type="submission" date="2019-03" db="EMBL/GenBank/DDBJ databases">
        <title>Freshwater and sediment microbial communities from various areas in North America, analyzing microbe dynamics in response to fracking.</title>
        <authorList>
            <person name="Lamendella R."/>
        </authorList>
    </citation>
    <scope>NUCLEOTIDE SEQUENCE [LARGE SCALE GENOMIC DNA]</scope>
    <source>
        <strain evidence="11 12">175.2</strain>
    </source>
</reference>